<evidence type="ECO:0000256" key="1">
    <source>
        <dbReference type="SAM" id="Phobius"/>
    </source>
</evidence>
<feature type="transmembrane region" description="Helical" evidence="1">
    <location>
        <begin position="44"/>
        <end position="66"/>
    </location>
</feature>
<name>A0ABT7QR93_9BACT</name>
<feature type="transmembrane region" description="Helical" evidence="1">
    <location>
        <begin position="21"/>
        <end position="38"/>
    </location>
</feature>
<dbReference type="RefSeq" id="WP_289401415.1">
    <property type="nucleotide sequence ID" value="NZ_JAQIBC010000002.1"/>
</dbReference>
<gene>
    <name evidence="2" type="ORF">PF327_03755</name>
</gene>
<reference evidence="2" key="1">
    <citation type="submission" date="2023-01" db="EMBL/GenBank/DDBJ databases">
        <title>Sulfurovum sp. XTW-4 genome assembly.</title>
        <authorList>
            <person name="Wang J."/>
        </authorList>
    </citation>
    <scope>NUCLEOTIDE SEQUENCE</scope>
    <source>
        <strain evidence="2">XTW-4</strain>
    </source>
</reference>
<sequence>MKSLRTFAQIYKRIDQHATRYSVVVVVLLFGLFLEAYMHDFNLVYITLFFTFSLAFSAGPIGILNLGHLEGSYVPSGRLFTHQEGHLAMQIYNPSQTTSWSVILRHENKSIPLEPLKGDTSTILHLPVLPEKRGTFTHKGCYLESKYPLSTVRLVLKINDSYNGLVYPEPKGISLHSFLQKEENNYGEEKEFDGLRAYDGSQKLSHIHWASVAKGEMSVKVFTKETQTPKLVFNFYTAATDDEARLSQLCLWVLECEKQNLPFMIQMPNKVLNSTKESTDVILETLARY</sequence>
<dbReference type="Proteomes" id="UP001169066">
    <property type="component" value="Unassembled WGS sequence"/>
</dbReference>
<accession>A0ABT7QR93</accession>
<dbReference type="EMBL" id="JAQIBC010000002">
    <property type="protein sequence ID" value="MDM5263302.1"/>
    <property type="molecule type" value="Genomic_DNA"/>
</dbReference>
<organism evidence="2 3">
    <name type="scientific">Sulfurovum xiamenensis</name>
    <dbReference type="NCBI Taxonomy" id="3019066"/>
    <lineage>
        <taxon>Bacteria</taxon>
        <taxon>Pseudomonadati</taxon>
        <taxon>Campylobacterota</taxon>
        <taxon>Epsilonproteobacteria</taxon>
        <taxon>Campylobacterales</taxon>
        <taxon>Sulfurovaceae</taxon>
        <taxon>Sulfurovum</taxon>
    </lineage>
</organism>
<evidence type="ECO:0000313" key="3">
    <source>
        <dbReference type="Proteomes" id="UP001169066"/>
    </source>
</evidence>
<keyword evidence="1" id="KW-0472">Membrane</keyword>
<comment type="caution">
    <text evidence="2">The sequence shown here is derived from an EMBL/GenBank/DDBJ whole genome shotgun (WGS) entry which is preliminary data.</text>
</comment>
<protein>
    <submittedName>
        <fullName evidence="2">DUF58 domain-containing protein</fullName>
    </submittedName>
</protein>
<dbReference type="PANTHER" id="PTHR34351:SF1">
    <property type="entry name" value="SLR1927 PROTEIN"/>
    <property type="match status" value="1"/>
</dbReference>
<proteinExistence type="predicted"/>
<keyword evidence="1" id="KW-1133">Transmembrane helix</keyword>
<keyword evidence="3" id="KW-1185">Reference proteome</keyword>
<dbReference type="PANTHER" id="PTHR34351">
    <property type="entry name" value="SLR1927 PROTEIN-RELATED"/>
    <property type="match status" value="1"/>
</dbReference>
<keyword evidence="1" id="KW-0812">Transmembrane</keyword>
<evidence type="ECO:0000313" key="2">
    <source>
        <dbReference type="EMBL" id="MDM5263302.1"/>
    </source>
</evidence>